<proteinExistence type="inferred from homology"/>
<dbReference type="Gene3D" id="3.40.50.1820">
    <property type="entry name" value="alpha/beta hydrolase"/>
    <property type="match status" value="1"/>
</dbReference>
<reference evidence="4" key="1">
    <citation type="journal article" date="2019" name="Int. J. Syst. Evol. Microbiol.">
        <title>The Global Catalogue of Microorganisms (GCM) 10K type strain sequencing project: providing services to taxonomists for standard genome sequencing and annotation.</title>
        <authorList>
            <consortium name="The Broad Institute Genomics Platform"/>
            <consortium name="The Broad Institute Genome Sequencing Center for Infectious Disease"/>
            <person name="Wu L."/>
            <person name="Ma J."/>
        </authorList>
    </citation>
    <scope>NUCLEOTIDE SEQUENCE [LARGE SCALE GENOMIC DNA]</scope>
    <source>
        <strain evidence="4">ICMP 6774ER</strain>
    </source>
</reference>
<keyword evidence="2 3" id="KW-0378">Hydrolase</keyword>
<organism evidence="3 4">
    <name type="scientific">Nonomuraea mangrovi</name>
    <dbReference type="NCBI Taxonomy" id="2316207"/>
    <lineage>
        <taxon>Bacteria</taxon>
        <taxon>Bacillati</taxon>
        <taxon>Actinomycetota</taxon>
        <taxon>Actinomycetes</taxon>
        <taxon>Streptosporangiales</taxon>
        <taxon>Streptosporangiaceae</taxon>
        <taxon>Nonomuraea</taxon>
    </lineage>
</organism>
<accession>A0ABW4T7E4</accession>
<dbReference type="PANTHER" id="PTHR21661">
    <property type="entry name" value="EPOXIDE HYDROLASE 1-RELATED"/>
    <property type="match status" value="1"/>
</dbReference>
<evidence type="ECO:0000256" key="2">
    <source>
        <dbReference type="ARBA" id="ARBA00022801"/>
    </source>
</evidence>
<keyword evidence="4" id="KW-1185">Reference proteome</keyword>
<evidence type="ECO:0000256" key="1">
    <source>
        <dbReference type="ARBA" id="ARBA00010088"/>
    </source>
</evidence>
<dbReference type="InterPro" id="IPR029058">
    <property type="entry name" value="AB_hydrolase_fold"/>
</dbReference>
<comment type="caution">
    <text evidence="3">The sequence shown here is derived from an EMBL/GenBank/DDBJ whole genome shotgun (WGS) entry which is preliminary data.</text>
</comment>
<dbReference type="PANTHER" id="PTHR21661:SF35">
    <property type="entry name" value="EPOXIDE HYDROLASE"/>
    <property type="match status" value="1"/>
</dbReference>
<dbReference type="SUPFAM" id="SSF53474">
    <property type="entry name" value="alpha/beta-Hydrolases"/>
    <property type="match status" value="1"/>
</dbReference>
<gene>
    <name evidence="3" type="ORF">ACFSKW_35210</name>
</gene>
<protein>
    <submittedName>
        <fullName evidence="3">Alpha/beta fold hydrolase</fullName>
    </submittedName>
</protein>
<dbReference type="EMBL" id="JBHUFV010000051">
    <property type="protein sequence ID" value="MFD1936731.1"/>
    <property type="molecule type" value="Genomic_DNA"/>
</dbReference>
<evidence type="ECO:0000313" key="3">
    <source>
        <dbReference type="EMBL" id="MFD1936731.1"/>
    </source>
</evidence>
<dbReference type="RefSeq" id="WP_379577274.1">
    <property type="nucleotide sequence ID" value="NZ_JBHUFV010000051.1"/>
</dbReference>
<dbReference type="GO" id="GO:0016787">
    <property type="term" value="F:hydrolase activity"/>
    <property type="evidence" value="ECO:0007669"/>
    <property type="project" value="UniProtKB-KW"/>
</dbReference>
<dbReference type="Proteomes" id="UP001597368">
    <property type="component" value="Unassembled WGS sequence"/>
</dbReference>
<comment type="similarity">
    <text evidence="1">Belongs to the peptidase S33 family.</text>
</comment>
<evidence type="ECO:0000313" key="4">
    <source>
        <dbReference type="Proteomes" id="UP001597368"/>
    </source>
</evidence>
<sequence length="294" mass="32429">MHVQCTIEGVSVRVAQRCLDVIEPLSRDFHLVIPSIPGYGFSGPTRERGWDIVRVARAWVELTRRLGYERYGARGGDFGSGASMALGAVAPERLVGAHVNFLPTRPVPDADIDLSATHEFPADKVRQLMANRPPFQALQALTPQTIGYALTDSPVGQLACIAGGSAQWTGPRSPISDERMLTNISLYWLTATAASSTRLHHDTSRALEPYPVPVGVAVFTHDITQPVRPLAELLYDISHWSENHRNPPFSVQNVMTRPTRAERHTDVRTMAVTRWIATVSLRDRGRGVRRDGIG</sequence>
<name>A0ABW4T7E4_9ACTN</name>